<evidence type="ECO:0000313" key="2">
    <source>
        <dbReference type="Proteomes" id="UP000238916"/>
    </source>
</evidence>
<sequence length="40" mass="4402">MYRLSKIYLKTASGGYESVLPDWGVLGEVGILARGLFVNK</sequence>
<organism evidence="1 2">
    <name type="scientific">Candidatus Desulfosporosinus infrequens</name>
    <dbReference type="NCBI Taxonomy" id="2043169"/>
    <lineage>
        <taxon>Bacteria</taxon>
        <taxon>Bacillati</taxon>
        <taxon>Bacillota</taxon>
        <taxon>Clostridia</taxon>
        <taxon>Eubacteriales</taxon>
        <taxon>Desulfitobacteriaceae</taxon>
        <taxon>Desulfosporosinus</taxon>
    </lineage>
</organism>
<evidence type="ECO:0000313" key="1">
    <source>
        <dbReference type="EMBL" id="SPF52370.1"/>
    </source>
</evidence>
<proteinExistence type="predicted"/>
<reference evidence="2" key="1">
    <citation type="submission" date="2018-02" db="EMBL/GenBank/DDBJ databases">
        <authorList>
            <person name="Hausmann B."/>
        </authorList>
    </citation>
    <scope>NUCLEOTIDE SEQUENCE [LARGE SCALE GENOMIC DNA]</scope>
    <source>
        <strain evidence="2">Peat soil MAG SbF1</strain>
    </source>
</reference>
<dbReference type="EMBL" id="OMOF01000518">
    <property type="protein sequence ID" value="SPF52370.1"/>
    <property type="molecule type" value="Genomic_DNA"/>
</dbReference>
<accession>A0A2U3LKJ5</accession>
<gene>
    <name evidence="1" type="ORF">SBF1_5650002</name>
</gene>
<name>A0A2U3LKJ5_9FIRM</name>
<dbReference type="AlphaFoldDB" id="A0A2U3LKJ5"/>
<protein>
    <submittedName>
        <fullName evidence="1">Uncharacterized protein</fullName>
    </submittedName>
</protein>
<dbReference type="Proteomes" id="UP000238916">
    <property type="component" value="Unassembled WGS sequence"/>
</dbReference>